<feature type="compositionally biased region" description="Low complexity" evidence="1">
    <location>
        <begin position="521"/>
        <end position="539"/>
    </location>
</feature>
<dbReference type="GO" id="GO:0035091">
    <property type="term" value="F:phosphatidylinositol binding"/>
    <property type="evidence" value="ECO:0007669"/>
    <property type="project" value="TreeGrafter"/>
</dbReference>
<sequence length="588" mass="65435">MSSSASTKPSGKVCYRLVLTGGPCGGKTTGQSRLCTFFENLGWKVFRVPETATVLLSGGIKFTDLTAEEGSKVPSCPKRRPSDSNGPSTPKRPSNGGASTAPNGDAWTSKKRPELHHMCSNCALSFQSLFSHQEGVSLAALSRQCSVDPNYTFKFQENLLRCMIQIENTFFELGRSCKRNCLIICDRGTMDASAFVTPDKWEKMMAANGWNSVELRDNRYNQIIHMVSAANGAEDFYTTEDHACRSESVDFAKELDHKAAAAWIGHPYFDVIDNSSDFESKICRMIAGVCQKLGIDTGDRLKTDSKKRKFLVKSPLPDGEGKFPERYQDFDVVHHYLQTGGPQVQARLRKRGQKGHWSYTHTIRKPKIHNQVVEVKTQLTHRDYINMLQQKDDSHWAIFKKRRCFIHNNQYFQLDVYKEPCHPRCKGLILLETYSALENDELLSRLPKFITIIKEVTGNPDYSMFNLSLKEEWHKGTRYCTAWQQENPSTSNKNMKNGRSTGTPSDSVNGSCPPPSNGIKPACPNGNANPPAPTEANNNTKSNGKESAPQASSKTKSCPNMDVTAISSNVMETNGNPVPVPVPVVNGK</sequence>
<feature type="domain" description="NadR/Ttd14 AAA" evidence="2">
    <location>
        <begin position="157"/>
        <end position="280"/>
    </location>
</feature>
<dbReference type="GO" id="GO:0005525">
    <property type="term" value="F:GTP binding"/>
    <property type="evidence" value="ECO:0007669"/>
    <property type="project" value="TreeGrafter"/>
</dbReference>
<dbReference type="SUPFAM" id="SSF55154">
    <property type="entry name" value="CYTH-like phosphatases"/>
    <property type="match status" value="1"/>
</dbReference>
<dbReference type="PANTHER" id="PTHR34932:SF1">
    <property type="entry name" value="TRPL TRANSLOCATION DEFECT PROTEIN 14"/>
    <property type="match status" value="1"/>
</dbReference>
<feature type="compositionally biased region" description="Polar residues" evidence="1">
    <location>
        <begin position="565"/>
        <end position="576"/>
    </location>
</feature>
<reference evidence="3" key="1">
    <citation type="submission" date="2021-05" db="EMBL/GenBank/DDBJ databases">
        <authorList>
            <person name="Alioto T."/>
            <person name="Alioto T."/>
            <person name="Gomez Garrido J."/>
        </authorList>
    </citation>
    <scope>NUCLEOTIDE SEQUENCE</scope>
</reference>
<evidence type="ECO:0000313" key="3">
    <source>
        <dbReference type="EMBL" id="CAG6605915.1"/>
    </source>
</evidence>
<dbReference type="InterPro" id="IPR053227">
    <property type="entry name" value="TRPL-trafficking_regulator"/>
</dbReference>
<evidence type="ECO:0000259" key="2">
    <source>
        <dbReference type="Pfam" id="PF13521"/>
    </source>
</evidence>
<dbReference type="FunFam" id="2.40.320.10:FF:000003">
    <property type="entry name" value="Uncharacterized protein, isoform C"/>
    <property type="match status" value="1"/>
</dbReference>
<dbReference type="EMBL" id="HBUF01001327">
    <property type="protein sequence ID" value="CAG6605915.1"/>
    <property type="molecule type" value="Transcribed_RNA"/>
</dbReference>
<evidence type="ECO:0000256" key="1">
    <source>
        <dbReference type="SAM" id="MobiDB-lite"/>
    </source>
</evidence>
<dbReference type="AlphaFoldDB" id="A0A8D8L7L1"/>
<feature type="compositionally biased region" description="Polar residues" evidence="1">
    <location>
        <begin position="83"/>
        <end position="102"/>
    </location>
</feature>
<feature type="compositionally biased region" description="Polar residues" evidence="1">
    <location>
        <begin position="549"/>
        <end position="558"/>
    </location>
</feature>
<dbReference type="PANTHER" id="PTHR34932">
    <property type="entry name" value="TRPL TRANSLOCATION DEFECT PROTEIN 14"/>
    <property type="match status" value="1"/>
</dbReference>
<name>A0A8D8L7L1_9HEMI</name>
<accession>A0A8D8L7L1</accession>
<feature type="compositionally biased region" description="Polar residues" evidence="1">
    <location>
        <begin position="484"/>
        <end position="510"/>
    </location>
</feature>
<proteinExistence type="predicted"/>
<dbReference type="Pfam" id="PF13521">
    <property type="entry name" value="AAA_28"/>
    <property type="match status" value="1"/>
</dbReference>
<dbReference type="InterPro" id="IPR038727">
    <property type="entry name" value="NadR/Ttd14_AAA_dom"/>
</dbReference>
<organism evidence="3">
    <name type="scientific">Cacopsylla melanoneura</name>
    <dbReference type="NCBI Taxonomy" id="428564"/>
    <lineage>
        <taxon>Eukaryota</taxon>
        <taxon>Metazoa</taxon>
        <taxon>Ecdysozoa</taxon>
        <taxon>Arthropoda</taxon>
        <taxon>Hexapoda</taxon>
        <taxon>Insecta</taxon>
        <taxon>Pterygota</taxon>
        <taxon>Neoptera</taxon>
        <taxon>Paraneoptera</taxon>
        <taxon>Hemiptera</taxon>
        <taxon>Sternorrhyncha</taxon>
        <taxon>Psylloidea</taxon>
        <taxon>Psyllidae</taxon>
        <taxon>Psyllinae</taxon>
        <taxon>Cacopsylla</taxon>
    </lineage>
</organism>
<dbReference type="GO" id="GO:0070300">
    <property type="term" value="F:phosphatidic acid binding"/>
    <property type="evidence" value="ECO:0007669"/>
    <property type="project" value="TreeGrafter"/>
</dbReference>
<feature type="region of interest" description="Disordered" evidence="1">
    <location>
        <begin position="484"/>
        <end position="588"/>
    </location>
</feature>
<feature type="region of interest" description="Disordered" evidence="1">
    <location>
        <begin position="70"/>
        <end position="107"/>
    </location>
</feature>
<dbReference type="Gene3D" id="2.40.320.10">
    <property type="entry name" value="Hypothetical Protein Pfu-838710-001"/>
    <property type="match status" value="1"/>
</dbReference>
<protein>
    <recommendedName>
        <fullName evidence="2">NadR/Ttd14 AAA domain-containing protein</fullName>
    </recommendedName>
</protein>
<dbReference type="InterPro" id="IPR033469">
    <property type="entry name" value="CYTH-like_dom_sf"/>
</dbReference>
<dbReference type="GO" id="GO:0045494">
    <property type="term" value="P:photoreceptor cell maintenance"/>
    <property type="evidence" value="ECO:0007669"/>
    <property type="project" value="TreeGrafter"/>
</dbReference>